<dbReference type="CDD" id="cd00207">
    <property type="entry name" value="fer2"/>
    <property type="match status" value="1"/>
</dbReference>
<protein>
    <submittedName>
        <fullName evidence="2">Ferredoxin--NAD(P)(+) reductase (Naphthalene dioxygenase/salicylate 5-hydroxylase ferredoxin-specific)</fullName>
        <ecNumber evidence="2">1.18.1.7</ecNumber>
    </submittedName>
</protein>
<dbReference type="InterPro" id="IPR012675">
    <property type="entry name" value="Beta-grasp_dom_sf"/>
</dbReference>
<evidence type="ECO:0000313" key="3">
    <source>
        <dbReference type="Proteomes" id="UP000319342"/>
    </source>
</evidence>
<keyword evidence="2" id="KW-0223">Dioxygenase</keyword>
<keyword evidence="2" id="KW-0560">Oxidoreductase</keyword>
<dbReference type="OrthoDB" id="9810588at2"/>
<dbReference type="PROSITE" id="PS00197">
    <property type="entry name" value="2FE2S_FER_1"/>
    <property type="match status" value="1"/>
</dbReference>
<sequence>MPTLRVEPNGETFDVPTGSPMLDYCRSNDVPIDFGCTVGSCGTCRVIVVAGGDTLAPITEEEQETVEMCTDAQNVRLMCQCVMGDGDLTVKAED</sequence>
<dbReference type="EMBL" id="CP036290">
    <property type="protein sequence ID" value="QDU84361.1"/>
    <property type="molecule type" value="Genomic_DNA"/>
</dbReference>
<dbReference type="EC" id="1.18.1.7" evidence="2"/>
<reference evidence="2 3" key="1">
    <citation type="submission" date="2019-02" db="EMBL/GenBank/DDBJ databases">
        <title>Deep-cultivation of Planctomycetes and their phenomic and genomic characterization uncovers novel biology.</title>
        <authorList>
            <person name="Wiegand S."/>
            <person name="Jogler M."/>
            <person name="Boedeker C."/>
            <person name="Pinto D."/>
            <person name="Vollmers J."/>
            <person name="Rivas-Marin E."/>
            <person name="Kohn T."/>
            <person name="Peeters S.H."/>
            <person name="Heuer A."/>
            <person name="Rast P."/>
            <person name="Oberbeckmann S."/>
            <person name="Bunk B."/>
            <person name="Jeske O."/>
            <person name="Meyerdierks A."/>
            <person name="Storesund J.E."/>
            <person name="Kallscheuer N."/>
            <person name="Luecker S."/>
            <person name="Lage O.M."/>
            <person name="Pohl T."/>
            <person name="Merkel B.J."/>
            <person name="Hornburger P."/>
            <person name="Mueller R.-W."/>
            <person name="Bruemmer F."/>
            <person name="Labrenz M."/>
            <person name="Spormann A.M."/>
            <person name="Op den Camp H."/>
            <person name="Overmann J."/>
            <person name="Amann R."/>
            <person name="Jetten M.S.M."/>
            <person name="Mascher T."/>
            <person name="Medema M.H."/>
            <person name="Devos D.P."/>
            <person name="Kaster A.-K."/>
            <person name="Ovreas L."/>
            <person name="Rohde M."/>
            <person name="Galperin M.Y."/>
            <person name="Jogler C."/>
        </authorList>
    </citation>
    <scope>NUCLEOTIDE SEQUENCE [LARGE SCALE GENOMIC DNA]</scope>
    <source>
        <strain evidence="2 3">Pla163</strain>
    </source>
</reference>
<dbReference type="InterPro" id="IPR001041">
    <property type="entry name" value="2Fe-2S_ferredoxin-type"/>
</dbReference>
<dbReference type="GO" id="GO:0051213">
    <property type="term" value="F:dioxygenase activity"/>
    <property type="evidence" value="ECO:0007669"/>
    <property type="project" value="UniProtKB-KW"/>
</dbReference>
<evidence type="ECO:0000259" key="1">
    <source>
        <dbReference type="PROSITE" id="PS51085"/>
    </source>
</evidence>
<proteinExistence type="predicted"/>
<accession>A0A518CYQ0</accession>
<keyword evidence="3" id="KW-1185">Reference proteome</keyword>
<evidence type="ECO:0000313" key="2">
    <source>
        <dbReference type="EMBL" id="QDU84361.1"/>
    </source>
</evidence>
<feature type="domain" description="2Fe-2S ferredoxin-type" evidence="1">
    <location>
        <begin position="2"/>
        <end position="94"/>
    </location>
</feature>
<dbReference type="Gene3D" id="3.10.20.30">
    <property type="match status" value="1"/>
</dbReference>
<dbReference type="InterPro" id="IPR036010">
    <property type="entry name" value="2Fe-2S_ferredoxin-like_sf"/>
</dbReference>
<dbReference type="SUPFAM" id="SSF54292">
    <property type="entry name" value="2Fe-2S ferredoxin-like"/>
    <property type="match status" value="1"/>
</dbReference>
<dbReference type="InterPro" id="IPR006058">
    <property type="entry name" value="2Fe2S_fd_BS"/>
</dbReference>
<organism evidence="2 3">
    <name type="scientific">Rohdeia mirabilis</name>
    <dbReference type="NCBI Taxonomy" id="2528008"/>
    <lineage>
        <taxon>Bacteria</taxon>
        <taxon>Pseudomonadati</taxon>
        <taxon>Planctomycetota</taxon>
        <taxon>Planctomycetia</taxon>
        <taxon>Planctomycetia incertae sedis</taxon>
        <taxon>Rohdeia</taxon>
    </lineage>
</organism>
<dbReference type="AlphaFoldDB" id="A0A518CYQ0"/>
<name>A0A518CYQ0_9BACT</name>
<dbReference type="PROSITE" id="PS51085">
    <property type="entry name" value="2FE2S_FER_2"/>
    <property type="match status" value="1"/>
</dbReference>
<dbReference type="Pfam" id="PF00111">
    <property type="entry name" value="Fer2"/>
    <property type="match status" value="1"/>
</dbReference>
<dbReference type="Proteomes" id="UP000319342">
    <property type="component" value="Chromosome"/>
</dbReference>
<gene>
    <name evidence="2" type="primary">nagAa</name>
    <name evidence="2" type="ORF">Pla163_14680</name>
</gene>
<dbReference type="GO" id="GO:0051537">
    <property type="term" value="F:2 iron, 2 sulfur cluster binding"/>
    <property type="evidence" value="ECO:0007669"/>
    <property type="project" value="InterPro"/>
</dbReference>
<dbReference type="RefSeq" id="WP_145185740.1">
    <property type="nucleotide sequence ID" value="NZ_CP036290.1"/>
</dbReference>